<keyword evidence="6" id="KW-0479">Metal-binding</keyword>
<comment type="subcellular location">
    <subcellularLocation>
        <location evidence="1">Nucleus</location>
    </subcellularLocation>
</comment>
<dbReference type="Proteomes" id="UP001161247">
    <property type="component" value="Chromosome 3"/>
</dbReference>
<feature type="domain" description="SANT" evidence="10">
    <location>
        <begin position="117"/>
        <end position="165"/>
    </location>
</feature>
<dbReference type="InterPro" id="IPR017884">
    <property type="entry name" value="SANT_dom"/>
</dbReference>
<evidence type="ECO:0000259" key="9">
    <source>
        <dbReference type="PROSITE" id="PS50158"/>
    </source>
</evidence>
<dbReference type="InterPro" id="IPR001005">
    <property type="entry name" value="SANT/Myb"/>
</dbReference>
<dbReference type="InterPro" id="IPR052245">
    <property type="entry name" value="Plant_Stress_Dev_TF"/>
</dbReference>
<dbReference type="EMBL" id="OX459120">
    <property type="protein sequence ID" value="CAI9100546.1"/>
    <property type="molecule type" value="Genomic_DNA"/>
</dbReference>
<protein>
    <submittedName>
        <fullName evidence="12">OLC1v1037672C1</fullName>
    </submittedName>
</protein>
<dbReference type="GO" id="GO:0006355">
    <property type="term" value="P:regulation of DNA-templated transcription"/>
    <property type="evidence" value="ECO:0007669"/>
    <property type="project" value="UniProtKB-ARBA"/>
</dbReference>
<evidence type="ECO:0000256" key="3">
    <source>
        <dbReference type="ARBA" id="ARBA00023125"/>
    </source>
</evidence>
<evidence type="ECO:0000256" key="7">
    <source>
        <dbReference type="SAM" id="MobiDB-lite"/>
    </source>
</evidence>
<evidence type="ECO:0000259" key="10">
    <source>
        <dbReference type="PROSITE" id="PS51293"/>
    </source>
</evidence>
<dbReference type="InterPro" id="IPR001878">
    <property type="entry name" value="Znf_CCHC"/>
</dbReference>
<feature type="domain" description="HTH myb-type" evidence="11">
    <location>
        <begin position="109"/>
        <end position="165"/>
    </location>
</feature>
<keyword evidence="4" id="KW-0804">Transcription</keyword>
<evidence type="ECO:0000259" key="8">
    <source>
        <dbReference type="PROSITE" id="PS50090"/>
    </source>
</evidence>
<dbReference type="InterPro" id="IPR009057">
    <property type="entry name" value="Homeodomain-like_sf"/>
</dbReference>
<dbReference type="PANTHER" id="PTHR44191">
    <property type="entry name" value="TRANSCRIPTION FACTOR KUA1"/>
    <property type="match status" value="1"/>
</dbReference>
<dbReference type="FunFam" id="1.10.10.60:FF:000009">
    <property type="entry name" value="transcription factor MYB1R1"/>
    <property type="match status" value="1"/>
</dbReference>
<feature type="region of interest" description="Disordered" evidence="7">
    <location>
        <begin position="183"/>
        <end position="218"/>
    </location>
</feature>
<sequence>MGRKCSHCGNIGHNSRTCTTYRGGCASSTATMAAGLRLFGVQLDVSNPSSCNSNIHMKKSFSLDCLSSPASSPSPSSSLTSSRLSIHENCDKISINGYLSDGLLGRPLQERKKGVPWTEEEHRSFLVGLEKLGKGDWRGISRNFVTTRTPTQVASHAQKYFLRQASLAKKKRRSSLFDLVESNKNNHSSHHHNHHHEGLGSGFQLTTKDDNPPLNRHDRSTSVTLLLDLNSFDSNDVNKNINSVQEGTTKSQEGFWANNLNISSSSPSSTKSSSPSNIIISSTTTTTATGGGGTSSGGLPNLELTLAGPKTTTTGRTPASVLIGPISVI</sequence>
<dbReference type="AlphaFoldDB" id="A0AAV1CYW9"/>
<feature type="compositionally biased region" description="Low complexity" evidence="7">
    <location>
        <begin position="263"/>
        <end position="288"/>
    </location>
</feature>
<proteinExistence type="predicted"/>
<dbReference type="Pfam" id="PF00249">
    <property type="entry name" value="Myb_DNA-binding"/>
    <property type="match status" value="1"/>
</dbReference>
<dbReference type="GO" id="GO:0008270">
    <property type="term" value="F:zinc ion binding"/>
    <property type="evidence" value="ECO:0007669"/>
    <property type="project" value="UniProtKB-KW"/>
</dbReference>
<dbReference type="PANTHER" id="PTHR44191:SF62">
    <property type="entry name" value="OS04G0341900 PROTEIN"/>
    <property type="match status" value="1"/>
</dbReference>
<dbReference type="PROSITE" id="PS50090">
    <property type="entry name" value="MYB_LIKE"/>
    <property type="match status" value="1"/>
</dbReference>
<keyword evidence="13" id="KW-1185">Reference proteome</keyword>
<dbReference type="NCBIfam" id="TIGR01557">
    <property type="entry name" value="myb_SHAQKYF"/>
    <property type="match status" value="1"/>
</dbReference>
<dbReference type="GO" id="GO:0009723">
    <property type="term" value="P:response to ethylene"/>
    <property type="evidence" value="ECO:0007669"/>
    <property type="project" value="TreeGrafter"/>
</dbReference>
<evidence type="ECO:0000256" key="1">
    <source>
        <dbReference type="ARBA" id="ARBA00004123"/>
    </source>
</evidence>
<dbReference type="Gene3D" id="1.10.10.60">
    <property type="entry name" value="Homeodomain-like"/>
    <property type="match status" value="1"/>
</dbReference>
<dbReference type="CDD" id="cd00167">
    <property type="entry name" value="SANT"/>
    <property type="match status" value="1"/>
</dbReference>
<evidence type="ECO:0000313" key="13">
    <source>
        <dbReference type="Proteomes" id="UP001161247"/>
    </source>
</evidence>
<evidence type="ECO:0000256" key="4">
    <source>
        <dbReference type="ARBA" id="ARBA00023163"/>
    </source>
</evidence>
<name>A0AAV1CYW9_OLDCO</name>
<keyword evidence="6" id="KW-0863">Zinc-finger</keyword>
<keyword evidence="2" id="KW-0805">Transcription regulation</keyword>
<dbReference type="GO" id="GO:0003677">
    <property type="term" value="F:DNA binding"/>
    <property type="evidence" value="ECO:0007669"/>
    <property type="project" value="UniProtKB-KW"/>
</dbReference>
<feature type="domain" description="CCHC-type" evidence="9">
    <location>
        <begin position="3"/>
        <end position="18"/>
    </location>
</feature>
<feature type="compositionally biased region" description="Basic and acidic residues" evidence="7">
    <location>
        <begin position="207"/>
        <end position="218"/>
    </location>
</feature>
<dbReference type="PROSITE" id="PS51293">
    <property type="entry name" value="SANT"/>
    <property type="match status" value="1"/>
</dbReference>
<evidence type="ECO:0000256" key="6">
    <source>
        <dbReference type="PROSITE-ProRule" id="PRU00047"/>
    </source>
</evidence>
<dbReference type="GO" id="GO:0005634">
    <property type="term" value="C:nucleus"/>
    <property type="evidence" value="ECO:0007669"/>
    <property type="project" value="UniProtKB-SubCell"/>
</dbReference>
<dbReference type="PROSITE" id="PS50158">
    <property type="entry name" value="ZF_CCHC"/>
    <property type="match status" value="1"/>
</dbReference>
<dbReference type="SMART" id="SM00717">
    <property type="entry name" value="SANT"/>
    <property type="match status" value="1"/>
</dbReference>
<evidence type="ECO:0000256" key="2">
    <source>
        <dbReference type="ARBA" id="ARBA00023015"/>
    </source>
</evidence>
<gene>
    <name evidence="12" type="ORF">OLC1_LOCUS10347</name>
</gene>
<dbReference type="InterPro" id="IPR006447">
    <property type="entry name" value="Myb_dom_plants"/>
</dbReference>
<keyword evidence="6" id="KW-0862">Zinc</keyword>
<feature type="domain" description="Myb-like" evidence="8">
    <location>
        <begin position="109"/>
        <end position="161"/>
    </location>
</feature>
<evidence type="ECO:0000313" key="12">
    <source>
        <dbReference type="EMBL" id="CAI9100546.1"/>
    </source>
</evidence>
<organism evidence="12 13">
    <name type="scientific">Oldenlandia corymbosa var. corymbosa</name>
    <dbReference type="NCBI Taxonomy" id="529605"/>
    <lineage>
        <taxon>Eukaryota</taxon>
        <taxon>Viridiplantae</taxon>
        <taxon>Streptophyta</taxon>
        <taxon>Embryophyta</taxon>
        <taxon>Tracheophyta</taxon>
        <taxon>Spermatophyta</taxon>
        <taxon>Magnoliopsida</taxon>
        <taxon>eudicotyledons</taxon>
        <taxon>Gunneridae</taxon>
        <taxon>Pentapetalae</taxon>
        <taxon>asterids</taxon>
        <taxon>lamiids</taxon>
        <taxon>Gentianales</taxon>
        <taxon>Rubiaceae</taxon>
        <taxon>Rubioideae</taxon>
        <taxon>Spermacoceae</taxon>
        <taxon>Hedyotis-Oldenlandia complex</taxon>
        <taxon>Oldenlandia</taxon>
    </lineage>
</organism>
<dbReference type="GO" id="GO:0009739">
    <property type="term" value="P:response to gibberellin"/>
    <property type="evidence" value="ECO:0007669"/>
    <property type="project" value="TreeGrafter"/>
</dbReference>
<feature type="region of interest" description="Disordered" evidence="7">
    <location>
        <begin position="263"/>
        <end position="318"/>
    </location>
</feature>
<reference evidence="12" key="1">
    <citation type="submission" date="2023-03" db="EMBL/GenBank/DDBJ databases">
        <authorList>
            <person name="Julca I."/>
        </authorList>
    </citation>
    <scope>NUCLEOTIDE SEQUENCE</scope>
</reference>
<evidence type="ECO:0000256" key="5">
    <source>
        <dbReference type="ARBA" id="ARBA00023242"/>
    </source>
</evidence>
<accession>A0AAV1CYW9</accession>
<dbReference type="InterPro" id="IPR017930">
    <property type="entry name" value="Myb_dom"/>
</dbReference>
<dbReference type="SUPFAM" id="SSF46689">
    <property type="entry name" value="Homeodomain-like"/>
    <property type="match status" value="1"/>
</dbReference>
<evidence type="ECO:0000259" key="11">
    <source>
        <dbReference type="PROSITE" id="PS51294"/>
    </source>
</evidence>
<keyword evidence="5" id="KW-0539">Nucleus</keyword>
<keyword evidence="3" id="KW-0238">DNA-binding</keyword>
<dbReference type="PROSITE" id="PS51294">
    <property type="entry name" value="HTH_MYB"/>
    <property type="match status" value="1"/>
</dbReference>